<dbReference type="SUPFAM" id="SSF82693">
    <property type="entry name" value="Multidrug efflux transporter AcrB pore domain, PN1, PN2, PC1 and PC2 subdomains"/>
    <property type="match status" value="1"/>
</dbReference>
<dbReference type="PANTHER" id="PTHR32063">
    <property type="match status" value="1"/>
</dbReference>
<dbReference type="GO" id="GO:0005886">
    <property type="term" value="C:plasma membrane"/>
    <property type="evidence" value="ECO:0007669"/>
    <property type="project" value="TreeGrafter"/>
</dbReference>
<name>A0A8B6M948_METTU</name>
<protein>
    <submittedName>
        <fullName evidence="1">Uncharacterized protein</fullName>
    </submittedName>
</protein>
<dbReference type="GO" id="GO:0042910">
    <property type="term" value="F:xenobiotic transmembrane transporter activity"/>
    <property type="evidence" value="ECO:0007669"/>
    <property type="project" value="TreeGrafter"/>
</dbReference>
<evidence type="ECO:0000313" key="2">
    <source>
        <dbReference type="Proteomes" id="UP000485880"/>
    </source>
</evidence>
<dbReference type="EMBL" id="CABFMQ020000093">
    <property type="protein sequence ID" value="VTZ51311.1"/>
    <property type="molecule type" value="Genomic_DNA"/>
</dbReference>
<dbReference type="Proteomes" id="UP000485880">
    <property type="component" value="Unassembled WGS sequence"/>
</dbReference>
<accession>A0A8B6M948</accession>
<dbReference type="AlphaFoldDB" id="A0A8B6M948"/>
<dbReference type="Gene3D" id="3.30.70.1320">
    <property type="entry name" value="Multidrug efflux transporter AcrB pore domain like"/>
    <property type="match status" value="1"/>
</dbReference>
<proteinExistence type="predicted"/>
<organism evidence="1 2">
    <name type="scientific">Methylocella tundrae</name>
    <dbReference type="NCBI Taxonomy" id="227605"/>
    <lineage>
        <taxon>Bacteria</taxon>
        <taxon>Pseudomonadati</taxon>
        <taxon>Pseudomonadota</taxon>
        <taxon>Alphaproteobacteria</taxon>
        <taxon>Hyphomicrobiales</taxon>
        <taxon>Beijerinckiaceae</taxon>
        <taxon>Methylocella</taxon>
    </lineage>
</organism>
<gene>
    <name evidence="1" type="ORF">MPC4_350017</name>
</gene>
<dbReference type="PANTHER" id="PTHR32063:SF19">
    <property type="entry name" value="CATION EFFLUX SYSTEM PROTEIN CUSA"/>
    <property type="match status" value="1"/>
</dbReference>
<keyword evidence="2" id="KW-1185">Reference proteome</keyword>
<dbReference type="Pfam" id="PF00873">
    <property type="entry name" value="ACR_tran"/>
    <property type="match status" value="1"/>
</dbReference>
<reference evidence="1 2" key="1">
    <citation type="submission" date="2019-05" db="EMBL/GenBank/DDBJ databases">
        <authorList>
            <person name="Farhan Ul Haque M."/>
        </authorList>
    </citation>
    <scope>NUCLEOTIDE SEQUENCE [LARGE SCALE GENOMIC DNA]</scope>
    <source>
        <strain evidence="1">2</strain>
    </source>
</reference>
<dbReference type="Gene3D" id="3.30.70.1430">
    <property type="entry name" value="Multidrug efflux transporter AcrB pore domain"/>
    <property type="match status" value="1"/>
</dbReference>
<sequence>MPHAKVVRGFSDFGLSFVYVVFDDGTDLYWARSRVLEYLNFAAKRLPEGVTPALGPDASGVGWVYEYVVLGAQRTLAELRSIQDWIVRYNLVTAKASPRSRASAGSSVSIRLSSIRESSRLTASRLIASPAQFATATAMSAAARSR</sequence>
<evidence type="ECO:0000313" key="1">
    <source>
        <dbReference type="EMBL" id="VTZ51311.1"/>
    </source>
</evidence>
<dbReference type="InterPro" id="IPR001036">
    <property type="entry name" value="Acrflvin-R"/>
</dbReference>
<comment type="caution">
    <text evidence="1">The sequence shown here is derived from an EMBL/GenBank/DDBJ whole genome shotgun (WGS) entry which is preliminary data.</text>
</comment>